<dbReference type="PANTHER" id="PTHR22748">
    <property type="entry name" value="AP ENDONUCLEASE"/>
    <property type="match status" value="1"/>
</dbReference>
<reference evidence="10" key="2">
    <citation type="submission" date="2015-01" db="EMBL/GenBank/DDBJ databases">
        <title>Evolutionary Origins and Diversification of the Mycorrhizal Mutualists.</title>
        <authorList>
            <consortium name="DOE Joint Genome Institute"/>
            <consortium name="Mycorrhizal Genomics Consortium"/>
            <person name="Kohler A."/>
            <person name="Kuo A."/>
            <person name="Nagy L.G."/>
            <person name="Floudas D."/>
            <person name="Copeland A."/>
            <person name="Barry K.W."/>
            <person name="Cichocki N."/>
            <person name="Veneault-Fourrey C."/>
            <person name="LaButti K."/>
            <person name="Lindquist E.A."/>
            <person name="Lipzen A."/>
            <person name="Lundell T."/>
            <person name="Morin E."/>
            <person name="Murat C."/>
            <person name="Riley R."/>
            <person name="Ohm R."/>
            <person name="Sun H."/>
            <person name="Tunlid A."/>
            <person name="Henrissat B."/>
            <person name="Grigoriev I.V."/>
            <person name="Hibbett D.S."/>
            <person name="Martin F."/>
        </authorList>
    </citation>
    <scope>NUCLEOTIDE SEQUENCE [LARGE SCALE GENOMIC DNA]</scope>
    <source>
        <strain evidence="10">UH-Slu-Lm8-n1</strain>
    </source>
</reference>
<feature type="active site" description="Proton donor/acceptor" evidence="5">
    <location>
        <position position="125"/>
    </location>
</feature>
<dbReference type="HOGENOM" id="CLU_049840_0_0_1"/>
<feature type="binding site" evidence="6">
    <location>
        <position position="127"/>
    </location>
    <ligand>
        <name>Mg(2+)</name>
        <dbReference type="ChEBI" id="CHEBI:18420"/>
        <label>1</label>
    </ligand>
</feature>
<feature type="binding site" evidence="6">
    <location>
        <position position="13"/>
    </location>
    <ligand>
        <name>Mg(2+)</name>
        <dbReference type="ChEBI" id="CHEBI:18420"/>
        <label>1</label>
    </ligand>
</feature>
<evidence type="ECO:0000256" key="3">
    <source>
        <dbReference type="ARBA" id="ARBA00022801"/>
    </source>
</evidence>
<evidence type="ECO:0000313" key="9">
    <source>
        <dbReference type="EMBL" id="KIK35748.1"/>
    </source>
</evidence>
<dbReference type="Proteomes" id="UP000054485">
    <property type="component" value="Unassembled WGS sequence"/>
</dbReference>
<feature type="site" description="Transition state stabilizer" evidence="7">
    <location>
        <position position="127"/>
    </location>
</feature>
<feature type="binding site" evidence="6">
    <location>
        <position position="210"/>
    </location>
    <ligand>
        <name>Mg(2+)</name>
        <dbReference type="ChEBI" id="CHEBI:18420"/>
        <label>2</label>
    </ligand>
</feature>
<comment type="similarity">
    <text evidence="1">Belongs to the DNA repair enzymes AP/ExoA family.</text>
</comment>
<feature type="site" description="Important for catalytic activity" evidence="7">
    <location>
        <position position="185"/>
    </location>
</feature>
<dbReference type="GO" id="GO:0046872">
    <property type="term" value="F:metal ion binding"/>
    <property type="evidence" value="ECO:0007669"/>
    <property type="project" value="UniProtKB-KW"/>
</dbReference>
<dbReference type="GO" id="GO:0003906">
    <property type="term" value="F:DNA-(apurinic or apyrimidinic site) endonuclease activity"/>
    <property type="evidence" value="ECO:0007669"/>
    <property type="project" value="TreeGrafter"/>
</dbReference>
<dbReference type="Pfam" id="PF03372">
    <property type="entry name" value="Exo_endo_phos"/>
    <property type="match status" value="1"/>
</dbReference>
<keyword evidence="6" id="KW-0464">Manganese</keyword>
<feature type="site" description="Interaction with DNA substrate" evidence="7">
    <location>
        <position position="211"/>
    </location>
</feature>
<gene>
    <name evidence="9" type="ORF">CY34DRAFT_31658</name>
</gene>
<dbReference type="STRING" id="930992.A0A0D0AV27"/>
<evidence type="ECO:0000256" key="6">
    <source>
        <dbReference type="PIRSR" id="PIRSR604808-2"/>
    </source>
</evidence>
<feature type="active site" description="Proton acceptor" evidence="5">
    <location>
        <position position="211"/>
    </location>
</feature>
<dbReference type="GO" id="GO:0006284">
    <property type="term" value="P:base-excision repair"/>
    <property type="evidence" value="ECO:0007669"/>
    <property type="project" value="TreeGrafter"/>
</dbReference>
<keyword evidence="10" id="KW-1185">Reference proteome</keyword>
<organism evidence="9 10">
    <name type="scientific">Suillus luteus UH-Slu-Lm8-n1</name>
    <dbReference type="NCBI Taxonomy" id="930992"/>
    <lineage>
        <taxon>Eukaryota</taxon>
        <taxon>Fungi</taxon>
        <taxon>Dikarya</taxon>
        <taxon>Basidiomycota</taxon>
        <taxon>Agaricomycotina</taxon>
        <taxon>Agaricomycetes</taxon>
        <taxon>Agaricomycetidae</taxon>
        <taxon>Boletales</taxon>
        <taxon>Suillineae</taxon>
        <taxon>Suillaceae</taxon>
        <taxon>Suillus</taxon>
    </lineage>
</organism>
<protein>
    <recommendedName>
        <fullName evidence="8">Endonuclease/exonuclease/phosphatase domain-containing protein</fullName>
    </recommendedName>
</protein>
<dbReference type="PANTHER" id="PTHR22748:SF4">
    <property type="entry name" value="DNA-(APURINIC OR APYRIMIDINIC SITE) ENDONUCLEASE 2"/>
    <property type="match status" value="1"/>
</dbReference>
<dbReference type="InterPro" id="IPR036691">
    <property type="entry name" value="Endo/exonu/phosph_ase_sf"/>
</dbReference>
<feature type="non-terminal residue" evidence="9">
    <location>
        <position position="318"/>
    </location>
</feature>
<dbReference type="SUPFAM" id="SSF56219">
    <property type="entry name" value="DNase I-like"/>
    <property type="match status" value="1"/>
</dbReference>
<keyword evidence="2 6" id="KW-0479">Metal-binding</keyword>
<dbReference type="GO" id="GO:0005634">
    <property type="term" value="C:nucleus"/>
    <property type="evidence" value="ECO:0007669"/>
    <property type="project" value="TreeGrafter"/>
</dbReference>
<dbReference type="InterPro" id="IPR004808">
    <property type="entry name" value="AP_endonuc_1"/>
</dbReference>
<keyword evidence="4 6" id="KW-0460">Magnesium</keyword>
<dbReference type="InParanoid" id="A0A0D0AV27"/>
<evidence type="ECO:0000256" key="5">
    <source>
        <dbReference type="PIRSR" id="PIRSR604808-1"/>
    </source>
</evidence>
<dbReference type="GO" id="GO:0008311">
    <property type="term" value="F:double-stranded DNA 3'-5' DNA exonuclease activity"/>
    <property type="evidence" value="ECO:0007669"/>
    <property type="project" value="TreeGrafter"/>
</dbReference>
<dbReference type="OrthoDB" id="3264871at2759"/>
<dbReference type="AlphaFoldDB" id="A0A0D0AV27"/>
<comment type="cofactor">
    <cofactor evidence="6">
        <name>Mg(2+)</name>
        <dbReference type="ChEBI" id="CHEBI:18420"/>
    </cofactor>
    <cofactor evidence="6">
        <name>Mn(2+)</name>
        <dbReference type="ChEBI" id="CHEBI:29035"/>
    </cofactor>
    <text evidence="6">Probably binds two magnesium or manganese ions per subunit.</text>
</comment>
<proteinExistence type="inferred from homology"/>
<feature type="domain" description="Endonuclease/exonuclease/phosphatase" evidence="8">
    <location>
        <begin position="8"/>
        <end position="211"/>
    </location>
</feature>
<keyword evidence="3" id="KW-0378">Hydrolase</keyword>
<reference evidence="9 10" key="1">
    <citation type="submission" date="2014-04" db="EMBL/GenBank/DDBJ databases">
        <authorList>
            <consortium name="DOE Joint Genome Institute"/>
            <person name="Kuo A."/>
            <person name="Ruytinx J."/>
            <person name="Rineau F."/>
            <person name="Colpaert J."/>
            <person name="Kohler A."/>
            <person name="Nagy L.G."/>
            <person name="Floudas D."/>
            <person name="Copeland A."/>
            <person name="Barry K.W."/>
            <person name="Cichocki N."/>
            <person name="Veneault-Fourrey C."/>
            <person name="LaButti K."/>
            <person name="Lindquist E.A."/>
            <person name="Lipzen A."/>
            <person name="Lundell T."/>
            <person name="Morin E."/>
            <person name="Murat C."/>
            <person name="Sun H."/>
            <person name="Tunlid A."/>
            <person name="Henrissat B."/>
            <person name="Grigoriev I.V."/>
            <person name="Hibbett D.S."/>
            <person name="Martin F."/>
            <person name="Nordberg H.P."/>
            <person name="Cantor M.N."/>
            <person name="Hua S.X."/>
        </authorList>
    </citation>
    <scope>NUCLEOTIDE SEQUENCE [LARGE SCALE GENOMIC DNA]</scope>
    <source>
        <strain evidence="9 10">UH-Slu-Lm8-n1</strain>
    </source>
</reference>
<feature type="binding site" evidence="6">
    <location>
        <position position="125"/>
    </location>
    <ligand>
        <name>Mg(2+)</name>
        <dbReference type="ChEBI" id="CHEBI:18420"/>
        <label>1</label>
    </ligand>
</feature>
<accession>A0A0D0AV27</accession>
<feature type="binding site" evidence="6">
    <location>
        <position position="211"/>
    </location>
    <ligand>
        <name>Mg(2+)</name>
        <dbReference type="ChEBI" id="CHEBI:18420"/>
        <label>1</label>
    </ligand>
</feature>
<sequence>MREKKIGILCVQETHLTQEHEMQIESLYSRRLKVINSRDPFRPGNSAGVAFILNKEIINTTETEITEIIPGRALVMSIKWHNNERITILNTYAPNNPTKHPEFWNLISTTWLAKDLPRLDFMIGDFNLTEDALDRAPARLDNENASNALRDLKHRLDIQDTWRSMNPTSRLFTFYSNTNSYSRLDRIYTSPRHERNVHNWESCTTAIPSDHKMISVRFVPKNAPFIGKGRWAWPLSLMNDKKLFDNISNQGIVLQQRITHQYENRIGEANPQRTWEEFKVNITQMAKRTAKEHLYKIKVRTKQLEDDIKRTLEHGDID</sequence>
<dbReference type="EMBL" id="KN835592">
    <property type="protein sequence ID" value="KIK35748.1"/>
    <property type="molecule type" value="Genomic_DNA"/>
</dbReference>
<evidence type="ECO:0000256" key="2">
    <source>
        <dbReference type="ARBA" id="ARBA00022723"/>
    </source>
</evidence>
<name>A0A0D0AV27_9AGAM</name>
<evidence type="ECO:0000313" key="10">
    <source>
        <dbReference type="Proteomes" id="UP000054485"/>
    </source>
</evidence>
<dbReference type="Gene3D" id="3.60.10.10">
    <property type="entry name" value="Endonuclease/exonuclease/phosphatase"/>
    <property type="match status" value="1"/>
</dbReference>
<evidence type="ECO:0000259" key="8">
    <source>
        <dbReference type="Pfam" id="PF03372"/>
    </source>
</evidence>
<feature type="active site" evidence="5">
    <location>
        <position position="92"/>
    </location>
</feature>
<dbReference type="GO" id="GO:0008081">
    <property type="term" value="F:phosphoric diester hydrolase activity"/>
    <property type="evidence" value="ECO:0007669"/>
    <property type="project" value="TreeGrafter"/>
</dbReference>
<dbReference type="CDD" id="cd09076">
    <property type="entry name" value="L1-EN"/>
    <property type="match status" value="1"/>
</dbReference>
<dbReference type="InterPro" id="IPR005135">
    <property type="entry name" value="Endo/exonuclease/phosphatase"/>
</dbReference>
<evidence type="ECO:0000256" key="7">
    <source>
        <dbReference type="PIRSR" id="PIRSR604808-3"/>
    </source>
</evidence>
<evidence type="ECO:0000256" key="1">
    <source>
        <dbReference type="ARBA" id="ARBA00007092"/>
    </source>
</evidence>
<evidence type="ECO:0000256" key="4">
    <source>
        <dbReference type="ARBA" id="ARBA00022842"/>
    </source>
</evidence>